<comment type="caution">
    <text evidence="1">The sequence shown here is derived from an EMBL/GenBank/DDBJ whole genome shotgun (WGS) entry which is preliminary data.</text>
</comment>
<accession>A0A426XNV9</accession>
<sequence>MPQCCQTAVLSSPPQPLPRPSSSASASASATALYCYLQSASSGDNLCFPTTKGCNQPSDIFPLLPVSLFCCSAVFMASAVASSHQQAHFCLSSPCCGSRRPLFSVTIYLLSLLHPICHTQLPPALLAHPLHYPLLFFVTILSDILCSEVNSLLIGAGLPLRQATSAAYDAIDGACSFPLSVIALRSNDPGDIFLACDNPGDIFTACDNPNDIFTACDNLVVKP</sequence>
<name>A0A426XNV9_ENSVE</name>
<dbReference type="EMBL" id="AMZH03018847">
    <property type="protein sequence ID" value="RRT41112.1"/>
    <property type="molecule type" value="Genomic_DNA"/>
</dbReference>
<evidence type="ECO:0000313" key="1">
    <source>
        <dbReference type="EMBL" id="RRT41112.1"/>
    </source>
</evidence>
<protein>
    <submittedName>
        <fullName evidence="1">Uncharacterized protein</fullName>
    </submittedName>
</protein>
<proteinExistence type="predicted"/>
<dbReference type="Proteomes" id="UP000287651">
    <property type="component" value="Unassembled WGS sequence"/>
</dbReference>
<organism evidence="1 2">
    <name type="scientific">Ensete ventricosum</name>
    <name type="common">Abyssinian banana</name>
    <name type="synonym">Musa ensete</name>
    <dbReference type="NCBI Taxonomy" id="4639"/>
    <lineage>
        <taxon>Eukaryota</taxon>
        <taxon>Viridiplantae</taxon>
        <taxon>Streptophyta</taxon>
        <taxon>Embryophyta</taxon>
        <taxon>Tracheophyta</taxon>
        <taxon>Spermatophyta</taxon>
        <taxon>Magnoliopsida</taxon>
        <taxon>Liliopsida</taxon>
        <taxon>Zingiberales</taxon>
        <taxon>Musaceae</taxon>
        <taxon>Ensete</taxon>
    </lineage>
</organism>
<dbReference type="AlphaFoldDB" id="A0A426XNV9"/>
<evidence type="ECO:0000313" key="2">
    <source>
        <dbReference type="Proteomes" id="UP000287651"/>
    </source>
</evidence>
<reference evidence="1 2" key="1">
    <citation type="journal article" date="2014" name="Agronomy (Basel)">
        <title>A Draft Genome Sequence for Ensete ventricosum, the Drought-Tolerant Tree Against Hunger.</title>
        <authorList>
            <person name="Harrison J."/>
            <person name="Moore K.A."/>
            <person name="Paszkiewicz K."/>
            <person name="Jones T."/>
            <person name="Grant M."/>
            <person name="Ambacheew D."/>
            <person name="Muzemil S."/>
            <person name="Studholme D.J."/>
        </authorList>
    </citation>
    <scope>NUCLEOTIDE SEQUENCE [LARGE SCALE GENOMIC DNA]</scope>
</reference>
<gene>
    <name evidence="1" type="ORF">B296_00052553</name>
</gene>